<keyword evidence="3" id="KW-1185">Reference proteome</keyword>
<proteinExistence type="predicted"/>
<dbReference type="AlphaFoldDB" id="A0AA39HXX2"/>
<evidence type="ECO:0000256" key="1">
    <source>
        <dbReference type="SAM" id="MobiDB-lite"/>
    </source>
</evidence>
<name>A0AA39HXX2_9BILA</name>
<accession>A0AA39HXX2</accession>
<dbReference type="EMBL" id="JAUCMV010000003">
    <property type="protein sequence ID" value="KAK0412948.1"/>
    <property type="molecule type" value="Genomic_DNA"/>
</dbReference>
<reference evidence="2" key="1">
    <citation type="submission" date="2023-06" db="EMBL/GenBank/DDBJ databases">
        <title>Genomic analysis of the entomopathogenic nematode Steinernema hermaphroditum.</title>
        <authorList>
            <person name="Schwarz E.M."/>
            <person name="Heppert J.K."/>
            <person name="Baniya A."/>
            <person name="Schwartz H.T."/>
            <person name="Tan C.-H."/>
            <person name="Antoshechkin I."/>
            <person name="Sternberg P.W."/>
            <person name="Goodrich-Blair H."/>
            <person name="Dillman A.R."/>
        </authorList>
    </citation>
    <scope>NUCLEOTIDE SEQUENCE</scope>
    <source>
        <strain evidence="2">PS9179</strain>
        <tissue evidence="2">Whole animal</tissue>
    </source>
</reference>
<sequence>MLGGRKTKSGWVTDDLLNRFSAKNVELFAANPVPSRSPKRKRALRHLKRPPSERAAVALEMITGRPFIAARIRPHDEEDVLWEERLSGRRGQNHHKVDTKPQERPKIDPVALSVVGATVDPKLANNEHDATADLEFINAELVEEELIDVEDRANANEIRELIDEARNREQAAVLFTQRERYIIDPSRRLMNPYLYDETGQRHQVDGSDDINALIANLGLHEGGRREVNIPSTSSSLEEYPFVVHEYQQDSQFPARTFSPNSHSTSVDDYPFVDHGSQERLLIEQVAQEHQQEALRDDQPFLRNGGRQHGTTDG</sequence>
<evidence type="ECO:0000313" key="3">
    <source>
        <dbReference type="Proteomes" id="UP001175271"/>
    </source>
</evidence>
<dbReference type="Proteomes" id="UP001175271">
    <property type="component" value="Unassembled WGS sequence"/>
</dbReference>
<feature type="region of interest" description="Disordered" evidence="1">
    <location>
        <begin position="84"/>
        <end position="103"/>
    </location>
</feature>
<gene>
    <name evidence="2" type="ORF">QR680_006500</name>
</gene>
<comment type="caution">
    <text evidence="2">The sequence shown here is derived from an EMBL/GenBank/DDBJ whole genome shotgun (WGS) entry which is preliminary data.</text>
</comment>
<feature type="compositionally biased region" description="Basic and acidic residues" evidence="1">
    <location>
        <begin position="289"/>
        <end position="299"/>
    </location>
</feature>
<feature type="region of interest" description="Disordered" evidence="1">
    <location>
        <begin position="287"/>
        <end position="313"/>
    </location>
</feature>
<protein>
    <submittedName>
        <fullName evidence="2">Uncharacterized protein</fullName>
    </submittedName>
</protein>
<evidence type="ECO:0000313" key="2">
    <source>
        <dbReference type="EMBL" id="KAK0412948.1"/>
    </source>
</evidence>
<organism evidence="2 3">
    <name type="scientific">Steinernema hermaphroditum</name>
    <dbReference type="NCBI Taxonomy" id="289476"/>
    <lineage>
        <taxon>Eukaryota</taxon>
        <taxon>Metazoa</taxon>
        <taxon>Ecdysozoa</taxon>
        <taxon>Nematoda</taxon>
        <taxon>Chromadorea</taxon>
        <taxon>Rhabditida</taxon>
        <taxon>Tylenchina</taxon>
        <taxon>Panagrolaimomorpha</taxon>
        <taxon>Strongyloidoidea</taxon>
        <taxon>Steinernematidae</taxon>
        <taxon>Steinernema</taxon>
    </lineage>
</organism>